<dbReference type="Proteomes" id="UP000325395">
    <property type="component" value="Unassembled WGS sequence"/>
</dbReference>
<name>A0ABQ6WC29_9EURO</name>
<organism evidence="2 3">
    <name type="scientific">Aspergillus pseudocaelatus</name>
    <dbReference type="NCBI Taxonomy" id="1825620"/>
    <lineage>
        <taxon>Eukaryota</taxon>
        <taxon>Fungi</taxon>
        <taxon>Dikarya</taxon>
        <taxon>Ascomycota</taxon>
        <taxon>Pezizomycotina</taxon>
        <taxon>Eurotiomycetes</taxon>
        <taxon>Eurotiomycetidae</taxon>
        <taxon>Eurotiales</taxon>
        <taxon>Aspergillaceae</taxon>
        <taxon>Aspergillus</taxon>
        <taxon>Aspergillus subgen. Circumdati</taxon>
    </lineage>
</organism>
<reference evidence="2 3" key="1">
    <citation type="submission" date="2019-04" db="EMBL/GenBank/DDBJ databases">
        <authorList>
            <consortium name="DOE Joint Genome Institute"/>
            <person name="Mondo S."/>
            <person name="Kjaerbolling I."/>
            <person name="Vesth T."/>
            <person name="Frisvad J.C."/>
            <person name="Nybo J.L."/>
            <person name="Theobald S."/>
            <person name="Kildgaard S."/>
            <person name="Isbrandt T."/>
            <person name="Kuo A."/>
            <person name="Sato A."/>
            <person name="Lyhne E.K."/>
            <person name="Kogle M.E."/>
            <person name="Wiebenga A."/>
            <person name="Kun R.S."/>
            <person name="Lubbers R.J."/>
            <person name="Makela M.R."/>
            <person name="Barry K."/>
            <person name="Chovatia M."/>
            <person name="Clum A."/>
            <person name="Daum C."/>
            <person name="Haridas S."/>
            <person name="He G."/>
            <person name="LaButti K."/>
            <person name="Lipzen A."/>
            <person name="Riley R."/>
            <person name="Salamov A."/>
            <person name="Simmons B.A."/>
            <person name="Magnuson J.K."/>
            <person name="Henrissat B."/>
            <person name="Mortensen U.H."/>
            <person name="Larsen T.O."/>
            <person name="Devries R.P."/>
            <person name="Grigoriev I.V."/>
            <person name="Machida M."/>
            <person name="Baker S.E."/>
            <person name="Andersen M.R."/>
            <person name="Cantor M.N."/>
            <person name="Hua S.X."/>
        </authorList>
    </citation>
    <scope>NUCLEOTIDE SEQUENCE [LARGE SCALE GENOMIC DNA]</scope>
    <source>
        <strain evidence="2 3">CBS 117616</strain>
    </source>
</reference>
<accession>A0ABQ6WC29</accession>
<feature type="transmembrane region" description="Helical" evidence="1">
    <location>
        <begin position="27"/>
        <end position="47"/>
    </location>
</feature>
<dbReference type="EMBL" id="ML735781">
    <property type="protein sequence ID" value="KAE8414683.1"/>
    <property type="molecule type" value="Genomic_DNA"/>
</dbReference>
<keyword evidence="1" id="KW-0472">Membrane</keyword>
<evidence type="ECO:0000256" key="1">
    <source>
        <dbReference type="SAM" id="Phobius"/>
    </source>
</evidence>
<keyword evidence="1" id="KW-0812">Transmembrane</keyword>
<keyword evidence="1" id="KW-1133">Transmembrane helix</keyword>
<proteinExistence type="predicted"/>
<keyword evidence="3" id="KW-1185">Reference proteome</keyword>
<protein>
    <submittedName>
        <fullName evidence="2">Uncharacterized protein</fullName>
    </submittedName>
</protein>
<evidence type="ECO:0000313" key="3">
    <source>
        <dbReference type="Proteomes" id="UP000325395"/>
    </source>
</evidence>
<feature type="transmembrane region" description="Helical" evidence="1">
    <location>
        <begin position="67"/>
        <end position="89"/>
    </location>
</feature>
<sequence length="106" mass="11977">MQINYHIMPGCVTLTHTHTKKKDSFHYVAQGCVVPVSIILWVTGVARKVNGVPQLEDTVVRSELYEWFVSHYFLFGVFGLLKMAGLIAVPAARGVFLKPDQVQIYR</sequence>
<gene>
    <name evidence="2" type="ORF">BDV36DRAFT_264743</name>
</gene>
<evidence type="ECO:0000313" key="2">
    <source>
        <dbReference type="EMBL" id="KAE8414683.1"/>
    </source>
</evidence>